<dbReference type="FunFam" id="3.40.50.720:FF:000084">
    <property type="entry name" value="Short-chain dehydrogenase reductase"/>
    <property type="match status" value="1"/>
</dbReference>
<sequence length="246" mass="25088">MNRFAGRVGIITGGASGIGRATAVRFAAEGGSAVVADVQDQLANEVVTEIEAAGGVARALHLDVTSEEGWADAVAFTLGEFGRLDVLVNNAGIGDNEPIEVTSLETYNKVIAVTQTSVFLGEKAAAEALKASGNGAVVNVSSMFGIVGGFGTSPAYAAAKGAVRTLTKNTALGWATEGVRVNSVHPGFIETPILGETDRELLTATTPMARLGRPEDVAAVILFAASDDAAFMTGSELVVDGGYTAR</sequence>
<keyword evidence="2" id="KW-0560">Oxidoreductase</keyword>
<dbReference type="Pfam" id="PF13561">
    <property type="entry name" value="adh_short_C2"/>
    <property type="match status" value="1"/>
</dbReference>
<dbReference type="AlphaFoldDB" id="A0A0S2LXH2"/>
<dbReference type="RefSeq" id="WP_062286512.1">
    <property type="nucleotide sequence ID" value="NZ_CP013200.1"/>
</dbReference>
<dbReference type="PRINTS" id="PR00080">
    <property type="entry name" value="SDRFAMILY"/>
</dbReference>
<comment type="similarity">
    <text evidence="1">Belongs to the short-chain dehydrogenases/reductases (SDR) family.</text>
</comment>
<dbReference type="InterPro" id="IPR057326">
    <property type="entry name" value="KR_dom"/>
</dbReference>
<reference evidence="4 5" key="2">
    <citation type="journal article" date="2016" name="J. Biotechnol.">
        <title>Complete genome sequence of Arthrobacter alpinus ERGS4:06, a yellow pigmented bacterium tolerant to cold and radiations isolated from Sikkim Himalaya.</title>
        <authorList>
            <person name="Kumar R."/>
            <person name="Singh D."/>
            <person name="Swarnkar M.K."/>
            <person name="Singh A.K."/>
            <person name="Kumar S."/>
        </authorList>
    </citation>
    <scope>NUCLEOTIDE SEQUENCE [LARGE SCALE GENOMIC DNA]</scope>
    <source>
        <strain evidence="4 5">ERGS4:06</strain>
    </source>
</reference>
<dbReference type="InterPro" id="IPR002347">
    <property type="entry name" value="SDR_fam"/>
</dbReference>
<accession>A0A0S2LXH2</accession>
<reference evidence="5" key="1">
    <citation type="submission" date="2015-11" db="EMBL/GenBank/DDBJ databases">
        <authorList>
            <person name="Kumar R."/>
            <person name="Singh D."/>
            <person name="Swarnkar M.K."/>
            <person name="Singh A.K."/>
            <person name="Kumar S."/>
        </authorList>
    </citation>
    <scope>NUCLEOTIDE SEQUENCE [LARGE SCALE GENOMIC DNA]</scope>
    <source>
        <strain evidence="5">ERGS4:06</strain>
    </source>
</reference>
<dbReference type="Gene3D" id="3.40.50.720">
    <property type="entry name" value="NAD(P)-binding Rossmann-like Domain"/>
    <property type="match status" value="1"/>
</dbReference>
<gene>
    <name evidence="4" type="ORF">AS189_04480</name>
</gene>
<name>A0A0S2LXH2_9MICC</name>
<dbReference type="Proteomes" id="UP000059574">
    <property type="component" value="Chromosome"/>
</dbReference>
<feature type="domain" description="Ketoreductase" evidence="3">
    <location>
        <begin position="7"/>
        <end position="191"/>
    </location>
</feature>
<dbReference type="PRINTS" id="PR00081">
    <property type="entry name" value="GDHRDH"/>
</dbReference>
<dbReference type="OrthoDB" id="4288312at2"/>
<dbReference type="GO" id="GO:0016616">
    <property type="term" value="F:oxidoreductase activity, acting on the CH-OH group of donors, NAD or NADP as acceptor"/>
    <property type="evidence" value="ECO:0007669"/>
    <property type="project" value="UniProtKB-ARBA"/>
</dbReference>
<dbReference type="SMART" id="SM00822">
    <property type="entry name" value="PKS_KR"/>
    <property type="match status" value="1"/>
</dbReference>
<proteinExistence type="inferred from homology"/>
<evidence type="ECO:0000313" key="5">
    <source>
        <dbReference type="Proteomes" id="UP000059574"/>
    </source>
</evidence>
<evidence type="ECO:0000256" key="1">
    <source>
        <dbReference type="ARBA" id="ARBA00006484"/>
    </source>
</evidence>
<evidence type="ECO:0000313" key="4">
    <source>
        <dbReference type="EMBL" id="ALO65883.1"/>
    </source>
</evidence>
<evidence type="ECO:0000259" key="3">
    <source>
        <dbReference type="SMART" id="SM00822"/>
    </source>
</evidence>
<dbReference type="EMBL" id="CP013200">
    <property type="protein sequence ID" value="ALO65883.1"/>
    <property type="molecule type" value="Genomic_DNA"/>
</dbReference>
<dbReference type="PANTHER" id="PTHR42760">
    <property type="entry name" value="SHORT-CHAIN DEHYDROGENASES/REDUCTASES FAMILY MEMBER"/>
    <property type="match status" value="1"/>
</dbReference>
<protein>
    <submittedName>
        <fullName evidence="4">Short-chain dehydrogenase</fullName>
    </submittedName>
</protein>
<evidence type="ECO:0000256" key="2">
    <source>
        <dbReference type="ARBA" id="ARBA00023002"/>
    </source>
</evidence>
<dbReference type="InterPro" id="IPR036291">
    <property type="entry name" value="NAD(P)-bd_dom_sf"/>
</dbReference>
<organism evidence="4 5">
    <name type="scientific">Arthrobacter alpinus</name>
    <dbReference type="NCBI Taxonomy" id="656366"/>
    <lineage>
        <taxon>Bacteria</taxon>
        <taxon>Bacillati</taxon>
        <taxon>Actinomycetota</taxon>
        <taxon>Actinomycetes</taxon>
        <taxon>Micrococcales</taxon>
        <taxon>Micrococcaceae</taxon>
        <taxon>Arthrobacter</taxon>
    </lineage>
</organism>
<dbReference type="SUPFAM" id="SSF51735">
    <property type="entry name" value="NAD(P)-binding Rossmann-fold domains"/>
    <property type="match status" value="1"/>
</dbReference>